<dbReference type="EC" id="3.1.4.58" evidence="2"/>
<proteinExistence type="inferred from homology"/>
<dbReference type="GO" id="GO:0016874">
    <property type="term" value="F:ligase activity"/>
    <property type="evidence" value="ECO:0007669"/>
    <property type="project" value="UniProtKB-KW"/>
</dbReference>
<evidence type="ECO:0000256" key="2">
    <source>
        <dbReference type="HAMAP-Rule" id="MF_01940"/>
    </source>
</evidence>
<feature type="domain" description="Phosphoesterase HXTX" evidence="3">
    <location>
        <begin position="12"/>
        <end position="94"/>
    </location>
</feature>
<comment type="similarity">
    <text evidence="2">Belongs to the 2H phosphoesterase superfamily. ThpR family.</text>
</comment>
<dbReference type="InterPro" id="IPR014051">
    <property type="entry name" value="Phosphoesterase_HXTX"/>
</dbReference>
<evidence type="ECO:0000313" key="4">
    <source>
        <dbReference type="EMBL" id="OIO19531.1"/>
    </source>
</evidence>
<gene>
    <name evidence="4" type="ORF">AUJ23_01705</name>
</gene>
<name>A0A1J4U8C8_9BACT</name>
<comment type="catalytic activity">
    <reaction evidence="2">
        <text>a 3'-end 2',3'-cyclophospho-ribonucleotide-RNA + H2O = a 3'-end 2'-phospho-ribonucleotide-RNA + H(+)</text>
        <dbReference type="Rhea" id="RHEA:11828"/>
        <dbReference type="Rhea" id="RHEA-COMP:10464"/>
        <dbReference type="Rhea" id="RHEA-COMP:17353"/>
        <dbReference type="ChEBI" id="CHEBI:15377"/>
        <dbReference type="ChEBI" id="CHEBI:15378"/>
        <dbReference type="ChEBI" id="CHEBI:83064"/>
        <dbReference type="ChEBI" id="CHEBI:173113"/>
        <dbReference type="EC" id="3.1.4.58"/>
    </reaction>
</comment>
<organism evidence="4 5">
    <name type="scientific">Candidatus Magasanikbacteria bacterium CG1_02_32_51</name>
    <dbReference type="NCBI Taxonomy" id="1805238"/>
    <lineage>
        <taxon>Bacteria</taxon>
        <taxon>Candidatus Magasanikiibacteriota</taxon>
    </lineage>
</organism>
<dbReference type="Proteomes" id="UP000181941">
    <property type="component" value="Unassembled WGS sequence"/>
</dbReference>
<dbReference type="Gene3D" id="3.90.1140.10">
    <property type="entry name" value="Cyclic phosphodiesterase"/>
    <property type="match status" value="1"/>
</dbReference>
<keyword evidence="1 2" id="KW-0378">Hydrolase</keyword>
<dbReference type="Pfam" id="PF02834">
    <property type="entry name" value="LigT_PEase"/>
    <property type="match status" value="1"/>
</dbReference>
<accession>A0A1J4U8C8</accession>
<dbReference type="STRING" id="1805238.AUJ23_01705"/>
<keyword evidence="4" id="KW-0436">Ligase</keyword>
<feature type="short sequence motif" description="HXTX 1" evidence="2">
    <location>
        <begin position="45"/>
        <end position="48"/>
    </location>
</feature>
<comment type="caution">
    <text evidence="4">The sequence shown here is derived from an EMBL/GenBank/DDBJ whole genome shotgun (WGS) entry which is preliminary data.</text>
</comment>
<feature type="active site" description="Proton donor" evidence="2">
    <location>
        <position position="45"/>
    </location>
</feature>
<evidence type="ECO:0000313" key="5">
    <source>
        <dbReference type="Proteomes" id="UP000181941"/>
    </source>
</evidence>
<evidence type="ECO:0000259" key="3">
    <source>
        <dbReference type="Pfam" id="PF02834"/>
    </source>
</evidence>
<dbReference type="SUPFAM" id="SSF55144">
    <property type="entry name" value="LigT-like"/>
    <property type="match status" value="1"/>
</dbReference>
<dbReference type="InterPro" id="IPR004175">
    <property type="entry name" value="RNA_CPDase"/>
</dbReference>
<dbReference type="PANTHER" id="PTHR35561:SF1">
    <property type="entry name" value="RNA 2',3'-CYCLIC PHOSPHODIESTERASE"/>
    <property type="match status" value="1"/>
</dbReference>
<dbReference type="GO" id="GO:0008664">
    <property type="term" value="F:RNA 2',3'-cyclic 3'-phosphodiesterase activity"/>
    <property type="evidence" value="ECO:0007669"/>
    <property type="project" value="UniProtKB-EC"/>
</dbReference>
<sequence>MKQRIFIAFRIKNEEIIEELKEIQTKLKNLNKKAHIIWTKSKAFHITLEFLGEINEVQLSKVKEIVLIIANKYHDFKFWLNNLSGFPSQTQSKIITMHVEGEKRLATSLQEDLVFALKESGLIKEIQPWIAHITLGRNSGEHQMLGYDTISFEKKVFEIKTIEIIRSDSKFGGSKYSILESYDLNGK</sequence>
<dbReference type="AlphaFoldDB" id="A0A1J4U8C8"/>
<feature type="short sequence motif" description="HXTX 2" evidence="2">
    <location>
        <begin position="132"/>
        <end position="135"/>
    </location>
</feature>
<protein>
    <recommendedName>
        <fullName evidence="2">RNA 2',3'-cyclic phosphodiesterase</fullName>
        <shortName evidence="2">RNA 2',3'-CPDase</shortName>
        <ecNumber evidence="2">3.1.4.58</ecNumber>
    </recommendedName>
</protein>
<evidence type="ECO:0000256" key="1">
    <source>
        <dbReference type="ARBA" id="ARBA00022801"/>
    </source>
</evidence>
<dbReference type="NCBIfam" id="TIGR02258">
    <property type="entry name" value="2_5_ligase"/>
    <property type="match status" value="1"/>
</dbReference>
<dbReference type="EMBL" id="MNVC01000019">
    <property type="protein sequence ID" value="OIO19531.1"/>
    <property type="molecule type" value="Genomic_DNA"/>
</dbReference>
<feature type="active site" description="Proton acceptor" evidence="2">
    <location>
        <position position="132"/>
    </location>
</feature>
<dbReference type="GO" id="GO:0004113">
    <property type="term" value="F:2',3'-cyclic-nucleotide 3'-phosphodiesterase activity"/>
    <property type="evidence" value="ECO:0007669"/>
    <property type="project" value="InterPro"/>
</dbReference>
<dbReference type="HAMAP" id="MF_01940">
    <property type="entry name" value="RNA_CPDase"/>
    <property type="match status" value="1"/>
</dbReference>
<comment type="function">
    <text evidence="2">Hydrolyzes RNA 2',3'-cyclic phosphodiester to an RNA 2'-phosphomonoester.</text>
</comment>
<reference evidence="4 5" key="1">
    <citation type="journal article" date="2016" name="Environ. Microbiol.">
        <title>Genomic resolution of a cold subsurface aquifer community provides metabolic insights for novel microbes adapted to high CO concentrations.</title>
        <authorList>
            <person name="Probst A.J."/>
            <person name="Castelle C.J."/>
            <person name="Singh A."/>
            <person name="Brown C.T."/>
            <person name="Anantharaman K."/>
            <person name="Sharon I."/>
            <person name="Hug L.A."/>
            <person name="Burstein D."/>
            <person name="Emerson J.B."/>
            <person name="Thomas B.C."/>
            <person name="Banfield J.F."/>
        </authorList>
    </citation>
    <scope>NUCLEOTIDE SEQUENCE [LARGE SCALE GENOMIC DNA]</scope>
    <source>
        <strain evidence="4">CG1_02_32_51</strain>
    </source>
</reference>
<dbReference type="PANTHER" id="PTHR35561">
    <property type="entry name" value="RNA 2',3'-CYCLIC PHOSPHODIESTERASE"/>
    <property type="match status" value="1"/>
</dbReference>
<dbReference type="InterPro" id="IPR009097">
    <property type="entry name" value="Cyclic_Pdiesterase"/>
</dbReference>